<protein>
    <submittedName>
        <fullName evidence="1">Zinc protease</fullName>
    </submittedName>
</protein>
<name>A0A0M9BLA0_9BACL</name>
<dbReference type="GO" id="GO:0008233">
    <property type="term" value="F:peptidase activity"/>
    <property type="evidence" value="ECO:0007669"/>
    <property type="project" value="UniProtKB-KW"/>
</dbReference>
<keyword evidence="1" id="KW-0378">Hydrolase</keyword>
<dbReference type="GO" id="GO:0006508">
    <property type="term" value="P:proteolysis"/>
    <property type="evidence" value="ECO:0007669"/>
    <property type="project" value="UniProtKB-KW"/>
</dbReference>
<dbReference type="SUPFAM" id="SSF63411">
    <property type="entry name" value="LuxS/MPP-like metallohydrolase"/>
    <property type="match status" value="1"/>
</dbReference>
<comment type="caution">
    <text evidence="1">The sequence shown here is derived from an EMBL/GenBank/DDBJ whole genome shotgun (WGS) entry which is preliminary data.</text>
</comment>
<dbReference type="PATRIC" id="fig|1705561.3.peg.5861"/>
<organism evidence="1 2">
    <name type="scientific">Paenibacillus xylanivorans</name>
    <dbReference type="NCBI Taxonomy" id="1705561"/>
    <lineage>
        <taxon>Bacteria</taxon>
        <taxon>Bacillati</taxon>
        <taxon>Bacillota</taxon>
        <taxon>Bacilli</taxon>
        <taxon>Bacillales</taxon>
        <taxon>Paenibacillaceae</taxon>
        <taxon>Paenibacillus</taxon>
    </lineage>
</organism>
<gene>
    <name evidence="1" type="ORF">AMS66_27845</name>
</gene>
<dbReference type="EMBL" id="LITU01000081">
    <property type="protein sequence ID" value="KOY13632.1"/>
    <property type="molecule type" value="Genomic_DNA"/>
</dbReference>
<evidence type="ECO:0000313" key="2">
    <source>
        <dbReference type="Proteomes" id="UP000037688"/>
    </source>
</evidence>
<proteinExistence type="predicted"/>
<dbReference type="GO" id="GO:0046872">
    <property type="term" value="F:metal ion binding"/>
    <property type="evidence" value="ECO:0007669"/>
    <property type="project" value="InterPro"/>
</dbReference>
<reference evidence="1 2" key="1">
    <citation type="submission" date="2015-08" db="EMBL/GenBank/DDBJ databases">
        <title>Draft genome sequence of cellulolytic and xylanolytic Paenibacillus sp. A59, isolated from a decaying forest soil from Patagonia, Argentina.</title>
        <authorList>
            <person name="Ghio S."/>
            <person name="Caceres A.M."/>
            <person name="Talia P."/>
            <person name="Grasso D."/>
            <person name="Campos E."/>
        </authorList>
    </citation>
    <scope>NUCLEOTIDE SEQUENCE [LARGE SCALE GENOMIC DNA]</scope>
    <source>
        <strain evidence="1 2">A59</strain>
    </source>
</reference>
<sequence>FDVIDFERARKKKIGGYLRLLNSPENIANEFTRQQFRGGDFFNMLPLYESLTLEEVNRRLKEHIRWDQLAISLVVSP</sequence>
<dbReference type="AlphaFoldDB" id="A0A0M9BLA0"/>
<dbReference type="Gene3D" id="3.30.830.10">
    <property type="entry name" value="Metalloenzyme, LuxS/M16 peptidase-like"/>
    <property type="match status" value="1"/>
</dbReference>
<keyword evidence="1" id="KW-0645">Protease</keyword>
<dbReference type="Proteomes" id="UP000037688">
    <property type="component" value="Unassembled WGS sequence"/>
</dbReference>
<dbReference type="InterPro" id="IPR011249">
    <property type="entry name" value="Metalloenz_LuxS/M16"/>
</dbReference>
<feature type="non-terminal residue" evidence="1">
    <location>
        <position position="1"/>
    </location>
</feature>
<evidence type="ECO:0000313" key="1">
    <source>
        <dbReference type="EMBL" id="KOY13632.1"/>
    </source>
</evidence>
<accession>A0A0M9BLA0</accession>
<keyword evidence="2" id="KW-1185">Reference proteome</keyword>